<dbReference type="Gene3D" id="3.30.1490.300">
    <property type="match status" value="1"/>
</dbReference>
<accession>A0A1F8CI72</accession>
<dbReference type="SUPFAM" id="SSF53067">
    <property type="entry name" value="Actin-like ATPase domain"/>
    <property type="match status" value="2"/>
</dbReference>
<protein>
    <recommendedName>
        <fullName evidence="3">SHS2 domain-containing protein</fullName>
    </recommendedName>
</protein>
<evidence type="ECO:0008006" key="3">
    <source>
        <dbReference type="Google" id="ProtNLM"/>
    </source>
</evidence>
<gene>
    <name evidence="1" type="ORF">A2210_00975</name>
</gene>
<dbReference type="AlphaFoldDB" id="A0A1F8CI72"/>
<dbReference type="Gene3D" id="3.30.420.40">
    <property type="match status" value="2"/>
</dbReference>
<dbReference type="NCBIfam" id="TIGR01175">
    <property type="entry name" value="pilM"/>
    <property type="match status" value="1"/>
</dbReference>
<dbReference type="Proteomes" id="UP000177855">
    <property type="component" value="Unassembled WGS sequence"/>
</dbReference>
<proteinExistence type="predicted"/>
<dbReference type="PANTHER" id="PTHR32432">
    <property type="entry name" value="CELL DIVISION PROTEIN FTSA-RELATED"/>
    <property type="match status" value="1"/>
</dbReference>
<dbReference type="STRING" id="1802532.A2210_00975"/>
<comment type="caution">
    <text evidence="1">The sequence shown here is derived from an EMBL/GenBank/DDBJ whole genome shotgun (WGS) entry which is preliminary data.</text>
</comment>
<dbReference type="InterPro" id="IPR050696">
    <property type="entry name" value="FtsA/MreB"/>
</dbReference>
<dbReference type="Pfam" id="PF11104">
    <property type="entry name" value="PilM_2"/>
    <property type="match status" value="1"/>
</dbReference>
<dbReference type="InterPro" id="IPR043129">
    <property type="entry name" value="ATPase_NBD"/>
</dbReference>
<evidence type="ECO:0000313" key="1">
    <source>
        <dbReference type="EMBL" id="OGM75914.1"/>
    </source>
</evidence>
<dbReference type="InterPro" id="IPR005883">
    <property type="entry name" value="PilM"/>
</dbReference>
<dbReference type="PANTHER" id="PTHR32432:SF3">
    <property type="entry name" value="ETHANOLAMINE UTILIZATION PROTEIN EUTJ"/>
    <property type="match status" value="1"/>
</dbReference>
<dbReference type="CDD" id="cd24049">
    <property type="entry name" value="ASKHA_NBD_PilM"/>
    <property type="match status" value="1"/>
</dbReference>
<evidence type="ECO:0000313" key="2">
    <source>
        <dbReference type="Proteomes" id="UP000177855"/>
    </source>
</evidence>
<sequence length="339" mass="36015">MSVGIDIGSKTIKAVEISKDGSILSLKAAGVVGYSGPYVEGVATDAELASLANVIKKLFSDARISGRQVAIALPESQVFTRQIKFPLLTDAEIASAVKWEAEQYIPIPITEAIVQHQVLERKENASPPEVTVLLVAAPRTLVEKYTKIVSLAGLVPTFVETELMALVRSLSIEGKTVLILDFGAKSTDIAIAKGTSLVFSRSIPTAGEAFTRAIAQTLGVTTVQAEEYKKAYGLSSTQLEAKIKTAIDPIFRIVTDEIKKAIHFYQSEGGGEVPASVILSGGTSGLPEAIPLLTKLLGIEVIIGNPFAKVRMEADTAKSLAAYAPLYSIAVGLAMREEE</sequence>
<dbReference type="PIRSF" id="PIRSF019169">
    <property type="entry name" value="PilM"/>
    <property type="match status" value="1"/>
</dbReference>
<reference evidence="1 2" key="1">
    <citation type="journal article" date="2016" name="Nat. Commun.">
        <title>Thousands of microbial genomes shed light on interconnected biogeochemical processes in an aquifer system.</title>
        <authorList>
            <person name="Anantharaman K."/>
            <person name="Brown C.T."/>
            <person name="Hug L.A."/>
            <person name="Sharon I."/>
            <person name="Castelle C.J."/>
            <person name="Probst A.J."/>
            <person name="Thomas B.C."/>
            <person name="Singh A."/>
            <person name="Wilkins M.J."/>
            <person name="Karaoz U."/>
            <person name="Brodie E.L."/>
            <person name="Williams K.H."/>
            <person name="Hubbard S.S."/>
            <person name="Banfield J.F."/>
        </authorList>
    </citation>
    <scope>NUCLEOTIDE SEQUENCE [LARGE SCALE GENOMIC DNA]</scope>
</reference>
<organism evidence="1 2">
    <name type="scientific">Candidatus Woesebacteria bacterium RIFOXYA1_FULL_40_18</name>
    <dbReference type="NCBI Taxonomy" id="1802532"/>
    <lineage>
        <taxon>Bacteria</taxon>
        <taxon>Candidatus Woeseibacteriota</taxon>
    </lineage>
</organism>
<name>A0A1F8CI72_9BACT</name>
<dbReference type="EMBL" id="MGHS01000045">
    <property type="protein sequence ID" value="OGM75914.1"/>
    <property type="molecule type" value="Genomic_DNA"/>
</dbReference>